<dbReference type="EC" id="5.2.1.8" evidence="4"/>
<dbReference type="PROSITE" id="PS50072">
    <property type="entry name" value="CSA_PPIASE_2"/>
    <property type="match status" value="1"/>
</dbReference>
<dbReference type="EMBL" id="BLJN01000002">
    <property type="protein sequence ID" value="GFE79738.1"/>
    <property type="molecule type" value="Genomic_DNA"/>
</dbReference>
<reference evidence="8" key="1">
    <citation type="submission" date="2020-01" db="EMBL/GenBank/DDBJ databases">
        <title>'Steroidobacter agaridevorans' sp. nov., agar-degrading bacteria isolated from rhizosphere soils.</title>
        <authorList>
            <person name="Ikenaga M."/>
            <person name="Kataoka M."/>
            <person name="Murouchi A."/>
            <person name="Katsuragi S."/>
            <person name="Sakai M."/>
        </authorList>
    </citation>
    <scope>NUCLEOTIDE SEQUENCE [LARGE SCALE GENOMIC DNA]</scope>
    <source>
        <strain evidence="8">YU21-B</strain>
    </source>
</reference>
<proteinExistence type="inferred from homology"/>
<dbReference type="Pfam" id="PF00160">
    <property type="entry name" value="Pro_isomerase"/>
    <property type="match status" value="1"/>
</dbReference>
<evidence type="ECO:0000256" key="2">
    <source>
        <dbReference type="ARBA" id="ARBA00023110"/>
    </source>
</evidence>
<dbReference type="GO" id="GO:0006457">
    <property type="term" value="P:protein folding"/>
    <property type="evidence" value="ECO:0007669"/>
    <property type="project" value="InterPro"/>
</dbReference>
<dbReference type="RefSeq" id="WP_161811500.1">
    <property type="nucleotide sequence ID" value="NZ_BLJN01000002.1"/>
</dbReference>
<dbReference type="PRINTS" id="PR00153">
    <property type="entry name" value="CSAPPISMRASE"/>
</dbReference>
<protein>
    <recommendedName>
        <fullName evidence="4">Peptidyl-prolyl cis-trans isomerase</fullName>
        <shortName evidence="4">PPIase</shortName>
        <ecNumber evidence="4">5.2.1.8</ecNumber>
    </recommendedName>
</protein>
<dbReference type="GO" id="GO:0003755">
    <property type="term" value="F:peptidyl-prolyl cis-trans isomerase activity"/>
    <property type="evidence" value="ECO:0007669"/>
    <property type="project" value="UniProtKB-UniRule"/>
</dbReference>
<feature type="region of interest" description="Disordered" evidence="5">
    <location>
        <begin position="92"/>
        <end position="118"/>
    </location>
</feature>
<dbReference type="AlphaFoldDB" id="A0A829YA58"/>
<feature type="chain" id="PRO_5033114479" description="Peptidyl-prolyl cis-trans isomerase" evidence="4">
    <location>
        <begin position="27"/>
        <end position="192"/>
    </location>
</feature>
<evidence type="ECO:0000256" key="5">
    <source>
        <dbReference type="SAM" id="MobiDB-lite"/>
    </source>
</evidence>
<organism evidence="7 8">
    <name type="scientific">Steroidobacter agaridevorans</name>
    <dbReference type="NCBI Taxonomy" id="2695856"/>
    <lineage>
        <taxon>Bacteria</taxon>
        <taxon>Pseudomonadati</taxon>
        <taxon>Pseudomonadota</taxon>
        <taxon>Gammaproteobacteria</taxon>
        <taxon>Steroidobacterales</taxon>
        <taxon>Steroidobacteraceae</taxon>
        <taxon>Steroidobacter</taxon>
    </lineage>
</organism>
<name>A0A829YA58_9GAMM</name>
<dbReference type="InterPro" id="IPR029000">
    <property type="entry name" value="Cyclophilin-like_dom_sf"/>
</dbReference>
<evidence type="ECO:0000256" key="1">
    <source>
        <dbReference type="ARBA" id="ARBA00007365"/>
    </source>
</evidence>
<evidence type="ECO:0000313" key="8">
    <source>
        <dbReference type="Proteomes" id="UP000445000"/>
    </source>
</evidence>
<keyword evidence="3 4" id="KW-0413">Isomerase</keyword>
<evidence type="ECO:0000313" key="7">
    <source>
        <dbReference type="EMBL" id="GFE79738.1"/>
    </source>
</evidence>
<evidence type="ECO:0000259" key="6">
    <source>
        <dbReference type="PROSITE" id="PS50072"/>
    </source>
</evidence>
<feature type="domain" description="PPIase cyclophilin-type" evidence="6">
    <location>
        <begin position="35"/>
        <end position="190"/>
    </location>
</feature>
<dbReference type="Proteomes" id="UP000445000">
    <property type="component" value="Unassembled WGS sequence"/>
</dbReference>
<comment type="similarity">
    <text evidence="1 4">Belongs to the cyclophilin-type PPIase family.</text>
</comment>
<keyword evidence="4" id="KW-0732">Signal</keyword>
<comment type="caution">
    <text evidence="7">The sequence shown here is derived from an EMBL/GenBank/DDBJ whole genome shotgun (WGS) entry which is preliminary data.</text>
</comment>
<gene>
    <name evidence="7" type="primary">ppiB-2</name>
    <name evidence="7" type="ORF">GCM10011487_17380</name>
</gene>
<keyword evidence="8" id="KW-1185">Reference proteome</keyword>
<dbReference type="InterPro" id="IPR002130">
    <property type="entry name" value="Cyclophilin-type_PPIase_dom"/>
</dbReference>
<feature type="compositionally biased region" description="Polar residues" evidence="5">
    <location>
        <begin position="97"/>
        <end position="110"/>
    </location>
</feature>
<dbReference type="Gene3D" id="2.40.100.10">
    <property type="entry name" value="Cyclophilin-like"/>
    <property type="match status" value="1"/>
</dbReference>
<dbReference type="PROSITE" id="PS00170">
    <property type="entry name" value="CSA_PPIASE_1"/>
    <property type="match status" value="1"/>
</dbReference>
<accession>A0A829YA58</accession>
<feature type="signal peptide" evidence="4">
    <location>
        <begin position="1"/>
        <end position="26"/>
    </location>
</feature>
<evidence type="ECO:0000256" key="4">
    <source>
        <dbReference type="RuleBase" id="RU363019"/>
    </source>
</evidence>
<dbReference type="SUPFAM" id="SSF50891">
    <property type="entry name" value="Cyclophilin-like"/>
    <property type="match status" value="1"/>
</dbReference>
<keyword evidence="2 4" id="KW-0697">Rotamase</keyword>
<dbReference type="InterPro" id="IPR044665">
    <property type="entry name" value="E_coli_cyclophilin_A-like"/>
</dbReference>
<evidence type="ECO:0000256" key="3">
    <source>
        <dbReference type="ARBA" id="ARBA00023235"/>
    </source>
</evidence>
<dbReference type="CDD" id="cd01920">
    <property type="entry name" value="cyclophilin_EcCYP_like"/>
    <property type="match status" value="1"/>
</dbReference>
<comment type="catalytic activity">
    <reaction evidence="4">
        <text>[protein]-peptidylproline (omega=180) = [protein]-peptidylproline (omega=0)</text>
        <dbReference type="Rhea" id="RHEA:16237"/>
        <dbReference type="Rhea" id="RHEA-COMP:10747"/>
        <dbReference type="Rhea" id="RHEA-COMP:10748"/>
        <dbReference type="ChEBI" id="CHEBI:83833"/>
        <dbReference type="ChEBI" id="CHEBI:83834"/>
        <dbReference type="EC" id="5.2.1.8"/>
    </reaction>
</comment>
<dbReference type="PANTHER" id="PTHR43246">
    <property type="entry name" value="PEPTIDYL-PROLYL CIS-TRANS ISOMERASE CYP38, CHLOROPLASTIC"/>
    <property type="match status" value="1"/>
</dbReference>
<dbReference type="InterPro" id="IPR020892">
    <property type="entry name" value="Cyclophilin-type_PPIase_CS"/>
</dbReference>
<comment type="function">
    <text evidence="4">PPIases accelerate the folding of proteins. It catalyzes the cis-trans isomerization of proline imidic peptide bonds in oligopeptides.</text>
</comment>
<sequence>MRIPGFARLLALSAALLFGFSSLASAQSAPRVRVETTLGNFVIELDPQRSPLTVASFLEYVKAGHYTDTVFHRVIGNFVVQGGGYDAKYVEKPTRPGTPNESGNGLSNRRGTVGLARTGEPHSGTAQFYVNLADNAALDPQPSRWGYTVFGHVVEGMNVVDDIGAVATGSLGPFDRDAPLQPIMIKRVEVLK</sequence>